<dbReference type="HOGENOM" id="CLU_173307_0_0_6"/>
<dbReference type="AlphaFoldDB" id="B0KSW7"/>
<dbReference type="RefSeq" id="WP_012273734.1">
    <property type="nucleotide sequence ID" value="NC_010322.1"/>
</dbReference>
<proteinExistence type="predicted"/>
<dbReference type="EMBL" id="CP000926">
    <property type="protein sequence ID" value="ABZ00054.1"/>
    <property type="molecule type" value="Genomic_DNA"/>
</dbReference>
<name>B0KSW7_PSEPG</name>
<sequence length="93" mass="10891">MSAKLSEEEMRQALFGEVDQRMDYRPEESATKRKAAMVNKIRVTLHVTNAYEGDYEIVIFESPNLSKLVVEMDAKKKFKKKYRYVEVVAVERV</sequence>
<evidence type="ECO:0000313" key="2">
    <source>
        <dbReference type="Proteomes" id="UP000002157"/>
    </source>
</evidence>
<dbReference type="Proteomes" id="UP000002157">
    <property type="component" value="Chromosome"/>
</dbReference>
<reference evidence="1 2" key="1">
    <citation type="submission" date="2008-01" db="EMBL/GenBank/DDBJ databases">
        <title>Complete sequence of Pseudomonas putida GB-1.</title>
        <authorList>
            <consortium name="US DOE Joint Genome Institute"/>
            <person name="Copeland A."/>
            <person name="Lucas S."/>
            <person name="Lapidus A."/>
            <person name="Barry K."/>
            <person name="Glavina del Rio T."/>
            <person name="Dalin E."/>
            <person name="Tice H."/>
            <person name="Pitluck S."/>
            <person name="Bruce D."/>
            <person name="Goodwin L."/>
            <person name="Chertkov O."/>
            <person name="Brettin T."/>
            <person name="Detter J.C."/>
            <person name="Han C."/>
            <person name="Kuske C.R."/>
            <person name="Schmutz J."/>
            <person name="Larimer F."/>
            <person name="Land M."/>
            <person name="Hauser L."/>
            <person name="Kyrpides N."/>
            <person name="Kim E."/>
            <person name="McCarthy J.K."/>
            <person name="Richardson P."/>
        </authorList>
    </citation>
    <scope>NUCLEOTIDE SEQUENCE [LARGE SCALE GENOMIC DNA]</scope>
    <source>
        <strain evidence="1 2">GB-1</strain>
    </source>
</reference>
<evidence type="ECO:0000313" key="1">
    <source>
        <dbReference type="EMBL" id="ABZ00054.1"/>
    </source>
</evidence>
<accession>B0KSW7</accession>
<organism evidence="1 2">
    <name type="scientific">Pseudomonas putida (strain GB-1)</name>
    <dbReference type="NCBI Taxonomy" id="76869"/>
    <lineage>
        <taxon>Bacteria</taxon>
        <taxon>Pseudomonadati</taxon>
        <taxon>Pseudomonadota</taxon>
        <taxon>Gammaproteobacteria</taxon>
        <taxon>Pseudomonadales</taxon>
        <taxon>Pseudomonadaceae</taxon>
        <taxon>Pseudomonas</taxon>
    </lineage>
</organism>
<dbReference type="KEGG" id="ppg:PputGB1_4165"/>
<gene>
    <name evidence="1" type="ordered locus">PputGB1_4165</name>
</gene>
<protein>
    <submittedName>
        <fullName evidence="1">Uncharacterized protein</fullName>
    </submittedName>
</protein>